<evidence type="ECO:0000313" key="2">
    <source>
        <dbReference type="EMBL" id="TWT35418.1"/>
    </source>
</evidence>
<evidence type="ECO:0008006" key="4">
    <source>
        <dbReference type="Google" id="ProtNLM"/>
    </source>
</evidence>
<sequence length="640" mass="70134" precursor="true">MSTFPLKLWSTLGAVGIAVLASTPSLAAPAAQDVFPAETVFWLSLPDTPAFDEKFSRTQIGLLAQDETLKPFAEHIRRQSLDRLGEVRDTLGVSLDDVMSAAGGELAIGVAHREGKRAVSVLLIDPDGKRAEADALIRKVDAALTGRGAKKSTMNLGGAAGTVYQLPQDEDAKIDREDLVLFESGGLICFVETPAEAQAVLARIAGQGAPALSSNPAFDKTMQRCEQAYDGGPDARWFLAPFKYDLARRSREAKPALADKKDTLTILREQGFDAIEGVGGHVEVAVDAVKDFVHRTAVYAPPKAGAEGKPAKDRYELGMRMAETPNVATLDVERWAPRSTANYSTFSIDIQNGFENLESVFDAMSGYEGAFRYTLEGFERDEFGPQIKVREQIIAHLGDRVTRMADYQLPITTDCERFLFVIEATNPAALQDPIDKWMDTDGAILQEVRGVKYWEILPEDETAVTVPLGGGLISPIDSAASDPAEEEFLRRAAVCVHNGHLIIASDVEFLEQAVFGVDPTESLAGSYDYQAAMRELGQLTQQPRCSFSFTRNDETIRPTYELMREGRLPEGQTFFAQLLNRVLTTPEELEKSIVRRQRIDGSQLPSFELARRYFGPSARAVTAEDDGWFITGVVLNKAGQ</sequence>
<accession>A0A5C5VA32</accession>
<name>A0A5C5VA32_9BACT</name>
<dbReference type="AlphaFoldDB" id="A0A5C5VA32"/>
<dbReference type="OrthoDB" id="253793at2"/>
<keyword evidence="3" id="KW-1185">Reference proteome</keyword>
<dbReference type="RefSeq" id="WP_146561574.1">
    <property type="nucleotide sequence ID" value="NZ_SIHJ01000001.1"/>
</dbReference>
<feature type="signal peptide" evidence="1">
    <location>
        <begin position="1"/>
        <end position="27"/>
    </location>
</feature>
<proteinExistence type="predicted"/>
<protein>
    <recommendedName>
        <fullName evidence="4">DUF3352 domain-containing protein</fullName>
    </recommendedName>
</protein>
<comment type="caution">
    <text evidence="2">The sequence shown here is derived from an EMBL/GenBank/DDBJ whole genome shotgun (WGS) entry which is preliminary data.</text>
</comment>
<evidence type="ECO:0000256" key="1">
    <source>
        <dbReference type="SAM" id="SignalP"/>
    </source>
</evidence>
<feature type="chain" id="PRO_5022689592" description="DUF3352 domain-containing protein" evidence="1">
    <location>
        <begin position="28"/>
        <end position="640"/>
    </location>
</feature>
<organism evidence="2 3">
    <name type="scientific">Posidoniimonas corsicana</name>
    <dbReference type="NCBI Taxonomy" id="1938618"/>
    <lineage>
        <taxon>Bacteria</taxon>
        <taxon>Pseudomonadati</taxon>
        <taxon>Planctomycetota</taxon>
        <taxon>Planctomycetia</taxon>
        <taxon>Pirellulales</taxon>
        <taxon>Lacipirellulaceae</taxon>
        <taxon>Posidoniimonas</taxon>
    </lineage>
</organism>
<reference evidence="2 3" key="1">
    <citation type="submission" date="2019-02" db="EMBL/GenBank/DDBJ databases">
        <title>Deep-cultivation of Planctomycetes and their phenomic and genomic characterization uncovers novel biology.</title>
        <authorList>
            <person name="Wiegand S."/>
            <person name="Jogler M."/>
            <person name="Boedeker C."/>
            <person name="Pinto D."/>
            <person name="Vollmers J."/>
            <person name="Rivas-Marin E."/>
            <person name="Kohn T."/>
            <person name="Peeters S.H."/>
            <person name="Heuer A."/>
            <person name="Rast P."/>
            <person name="Oberbeckmann S."/>
            <person name="Bunk B."/>
            <person name="Jeske O."/>
            <person name="Meyerdierks A."/>
            <person name="Storesund J.E."/>
            <person name="Kallscheuer N."/>
            <person name="Luecker S."/>
            <person name="Lage O.M."/>
            <person name="Pohl T."/>
            <person name="Merkel B.J."/>
            <person name="Hornburger P."/>
            <person name="Mueller R.-W."/>
            <person name="Bruemmer F."/>
            <person name="Labrenz M."/>
            <person name="Spormann A.M."/>
            <person name="Op Den Camp H."/>
            <person name="Overmann J."/>
            <person name="Amann R."/>
            <person name="Jetten M.S.M."/>
            <person name="Mascher T."/>
            <person name="Medema M.H."/>
            <person name="Devos D.P."/>
            <person name="Kaster A.-K."/>
            <person name="Ovreas L."/>
            <person name="Rohde M."/>
            <person name="Galperin M.Y."/>
            <person name="Jogler C."/>
        </authorList>
    </citation>
    <scope>NUCLEOTIDE SEQUENCE [LARGE SCALE GENOMIC DNA]</scope>
    <source>
        <strain evidence="2 3">KOR34</strain>
    </source>
</reference>
<dbReference type="Proteomes" id="UP000316714">
    <property type="component" value="Unassembled WGS sequence"/>
</dbReference>
<gene>
    <name evidence="2" type="ORF">KOR34_03090</name>
</gene>
<evidence type="ECO:0000313" key="3">
    <source>
        <dbReference type="Proteomes" id="UP000316714"/>
    </source>
</evidence>
<keyword evidence="1" id="KW-0732">Signal</keyword>
<dbReference type="EMBL" id="SIHJ01000001">
    <property type="protein sequence ID" value="TWT35418.1"/>
    <property type="molecule type" value="Genomic_DNA"/>
</dbReference>